<sequence>MAVRLAFLIYFLGVTFAYPAAAVSVSCLKCHRPHYETIDSCTGCHAGDARTVRKEIAHLNLVPGRLVRYRIKGDPSADSGGKLLETFACRRCHKIDGKGNSLAPDLDRLGARHPSRVLESILRPVTYMPDFSFDPETASLLANAVVKTAAVSRHERREAPLIIRFNHSTQHNDNVFEKHCGGCHRLLTESGALGKGNSGPNLSGLMGRYYPKTYAKMELWDQQRLAKWLKNPRASRPLSRMQPVIIDKRDFNHLLLILDASNPRYLPPNSVKSRKISSMRS</sequence>
<feature type="domain" description="Cytochrome c" evidence="8">
    <location>
        <begin position="75"/>
        <end position="170"/>
    </location>
</feature>
<evidence type="ECO:0000256" key="4">
    <source>
        <dbReference type="ARBA" id="ARBA00022982"/>
    </source>
</evidence>
<keyword evidence="10" id="KW-1185">Reference proteome</keyword>
<comment type="caution">
    <text evidence="9">The sequence shown here is derived from an EMBL/GenBank/DDBJ whole genome shotgun (WGS) entry which is preliminary data.</text>
</comment>
<evidence type="ECO:0000256" key="6">
    <source>
        <dbReference type="PROSITE-ProRule" id="PRU00433"/>
    </source>
</evidence>
<evidence type="ECO:0000256" key="3">
    <source>
        <dbReference type="ARBA" id="ARBA00022723"/>
    </source>
</evidence>
<evidence type="ECO:0000313" key="10">
    <source>
        <dbReference type="Proteomes" id="UP000811899"/>
    </source>
</evidence>
<feature type="signal peptide" evidence="7">
    <location>
        <begin position="1"/>
        <end position="17"/>
    </location>
</feature>
<dbReference type="EMBL" id="JAHCVJ010000003">
    <property type="protein sequence ID" value="MBT0664429.1"/>
    <property type="molecule type" value="Genomic_DNA"/>
</dbReference>
<dbReference type="GO" id="GO:0020037">
    <property type="term" value="F:heme binding"/>
    <property type="evidence" value="ECO:0007669"/>
    <property type="project" value="InterPro"/>
</dbReference>
<dbReference type="InterPro" id="IPR051811">
    <property type="entry name" value="Cytochrome_c550/c551-like"/>
</dbReference>
<evidence type="ECO:0000256" key="7">
    <source>
        <dbReference type="SAM" id="SignalP"/>
    </source>
</evidence>
<evidence type="ECO:0000256" key="5">
    <source>
        <dbReference type="ARBA" id="ARBA00023004"/>
    </source>
</evidence>
<dbReference type="Proteomes" id="UP000811899">
    <property type="component" value="Unassembled WGS sequence"/>
</dbReference>
<gene>
    <name evidence="9" type="ORF">KI809_08960</name>
</gene>
<dbReference type="PANTHER" id="PTHR37823">
    <property type="entry name" value="CYTOCHROME C-553-LIKE"/>
    <property type="match status" value="1"/>
</dbReference>
<evidence type="ECO:0000313" key="9">
    <source>
        <dbReference type="EMBL" id="MBT0664429.1"/>
    </source>
</evidence>
<organism evidence="9 10">
    <name type="scientific">Geoanaerobacter pelophilus</name>
    <dbReference type="NCBI Taxonomy" id="60036"/>
    <lineage>
        <taxon>Bacteria</taxon>
        <taxon>Pseudomonadati</taxon>
        <taxon>Thermodesulfobacteriota</taxon>
        <taxon>Desulfuromonadia</taxon>
        <taxon>Geobacterales</taxon>
        <taxon>Geobacteraceae</taxon>
        <taxon>Geoanaerobacter</taxon>
    </lineage>
</organism>
<accession>A0AAW4L050</accession>
<dbReference type="RefSeq" id="WP_214171206.1">
    <property type="nucleotide sequence ID" value="NZ_JAHCVJ010000003.1"/>
</dbReference>
<keyword evidence="3 6" id="KW-0479">Metal-binding</keyword>
<dbReference type="SUPFAM" id="SSF46626">
    <property type="entry name" value="Cytochrome c"/>
    <property type="match status" value="2"/>
</dbReference>
<keyword evidence="7" id="KW-0732">Signal</keyword>
<dbReference type="PROSITE" id="PS51257">
    <property type="entry name" value="PROKAR_LIPOPROTEIN"/>
    <property type="match status" value="1"/>
</dbReference>
<feature type="domain" description="Cytochrome c" evidence="8">
    <location>
        <begin position="167"/>
        <end position="259"/>
    </location>
</feature>
<name>A0AAW4L050_9BACT</name>
<dbReference type="PANTHER" id="PTHR37823:SF1">
    <property type="entry name" value="CYTOCHROME C-553-LIKE"/>
    <property type="match status" value="1"/>
</dbReference>
<dbReference type="InterPro" id="IPR036909">
    <property type="entry name" value="Cyt_c-like_dom_sf"/>
</dbReference>
<dbReference type="Gene3D" id="1.10.760.10">
    <property type="entry name" value="Cytochrome c-like domain"/>
    <property type="match status" value="2"/>
</dbReference>
<feature type="chain" id="PRO_5043834455" evidence="7">
    <location>
        <begin position="18"/>
        <end position="281"/>
    </location>
</feature>
<protein>
    <submittedName>
        <fullName evidence="9">Cytochrome C</fullName>
    </submittedName>
</protein>
<dbReference type="SUPFAM" id="SSF48695">
    <property type="entry name" value="Multiheme cytochromes"/>
    <property type="match status" value="1"/>
</dbReference>
<keyword evidence="2 6" id="KW-0349">Heme</keyword>
<evidence type="ECO:0000259" key="8">
    <source>
        <dbReference type="PROSITE" id="PS51007"/>
    </source>
</evidence>
<dbReference type="GO" id="GO:0009055">
    <property type="term" value="F:electron transfer activity"/>
    <property type="evidence" value="ECO:0007669"/>
    <property type="project" value="InterPro"/>
</dbReference>
<dbReference type="InterPro" id="IPR009056">
    <property type="entry name" value="Cyt_c-like_dom"/>
</dbReference>
<reference evidence="9 10" key="1">
    <citation type="submission" date="2021-05" db="EMBL/GenBank/DDBJ databases">
        <title>The draft genome of Geobacter pelophilus DSM 12255.</title>
        <authorList>
            <person name="Xu Z."/>
            <person name="Masuda Y."/>
            <person name="Itoh H."/>
            <person name="Senoo K."/>
        </authorList>
    </citation>
    <scope>NUCLEOTIDE SEQUENCE [LARGE SCALE GENOMIC DNA]</scope>
    <source>
        <strain evidence="9 10">DSM 12255</strain>
    </source>
</reference>
<dbReference type="InterPro" id="IPR036280">
    <property type="entry name" value="Multihaem_cyt_sf"/>
</dbReference>
<dbReference type="NCBIfam" id="NF040971">
    <property type="entry name" value="cytc_ExtS"/>
    <property type="match status" value="1"/>
</dbReference>
<keyword evidence="1" id="KW-0813">Transport</keyword>
<keyword evidence="4" id="KW-0249">Electron transport</keyword>
<evidence type="ECO:0000256" key="2">
    <source>
        <dbReference type="ARBA" id="ARBA00022617"/>
    </source>
</evidence>
<evidence type="ECO:0000256" key="1">
    <source>
        <dbReference type="ARBA" id="ARBA00022448"/>
    </source>
</evidence>
<dbReference type="GO" id="GO:0046872">
    <property type="term" value="F:metal ion binding"/>
    <property type="evidence" value="ECO:0007669"/>
    <property type="project" value="UniProtKB-KW"/>
</dbReference>
<dbReference type="AlphaFoldDB" id="A0AAW4L050"/>
<keyword evidence="5 6" id="KW-0408">Iron</keyword>
<dbReference type="PROSITE" id="PS51007">
    <property type="entry name" value="CYTC"/>
    <property type="match status" value="2"/>
</dbReference>
<proteinExistence type="predicted"/>